<evidence type="ECO:0000313" key="3">
    <source>
        <dbReference type="Proteomes" id="UP000233556"/>
    </source>
</evidence>
<dbReference type="Proteomes" id="UP000233556">
    <property type="component" value="Unassembled WGS sequence"/>
</dbReference>
<feature type="compositionally biased region" description="Basic and acidic residues" evidence="1">
    <location>
        <begin position="66"/>
        <end position="75"/>
    </location>
</feature>
<protein>
    <submittedName>
        <fullName evidence="2">Uncharacterized protein</fullName>
    </submittedName>
</protein>
<accession>A0A2I0T2P0</accession>
<feature type="region of interest" description="Disordered" evidence="1">
    <location>
        <begin position="47"/>
        <end position="78"/>
    </location>
</feature>
<organism evidence="2 3">
    <name type="scientific">Limosa lapponica baueri</name>
    <dbReference type="NCBI Taxonomy" id="1758121"/>
    <lineage>
        <taxon>Eukaryota</taxon>
        <taxon>Metazoa</taxon>
        <taxon>Chordata</taxon>
        <taxon>Craniata</taxon>
        <taxon>Vertebrata</taxon>
        <taxon>Euteleostomi</taxon>
        <taxon>Archelosauria</taxon>
        <taxon>Archosauria</taxon>
        <taxon>Dinosauria</taxon>
        <taxon>Saurischia</taxon>
        <taxon>Theropoda</taxon>
        <taxon>Coelurosauria</taxon>
        <taxon>Aves</taxon>
        <taxon>Neognathae</taxon>
        <taxon>Neoaves</taxon>
        <taxon>Charadriiformes</taxon>
        <taxon>Scolopacidae</taxon>
        <taxon>Limosa</taxon>
    </lineage>
</organism>
<dbReference type="AlphaFoldDB" id="A0A2I0T2P0"/>
<dbReference type="OrthoDB" id="9837000at2759"/>
<sequence length="104" mass="11717">MEDSATGSDGKRPLMDTPNAHVASECFRHIREPPHLTYIPPQSIDVRSSRVRSAQGRRNLLQPAHDSPESSEVKPENYNSKVNEIQEPYVIIDKADQGMLCHHT</sequence>
<gene>
    <name evidence="2" type="ORF">llap_21633</name>
</gene>
<reference evidence="3" key="1">
    <citation type="submission" date="2017-11" db="EMBL/GenBank/DDBJ databases">
        <authorList>
            <person name="Lima N.C."/>
            <person name="Parody-Merino A.M."/>
            <person name="Battley P.F."/>
            <person name="Fidler A.E."/>
            <person name="Prosdocimi F."/>
        </authorList>
    </citation>
    <scope>NUCLEOTIDE SEQUENCE [LARGE SCALE GENOMIC DNA]</scope>
</reference>
<proteinExistence type="predicted"/>
<name>A0A2I0T2P0_LIMLA</name>
<evidence type="ECO:0000256" key="1">
    <source>
        <dbReference type="SAM" id="MobiDB-lite"/>
    </source>
</evidence>
<dbReference type="EMBL" id="KZ522713">
    <property type="protein sequence ID" value="PKU28063.1"/>
    <property type="molecule type" value="Genomic_DNA"/>
</dbReference>
<evidence type="ECO:0000313" key="2">
    <source>
        <dbReference type="EMBL" id="PKU28063.1"/>
    </source>
</evidence>
<reference evidence="3" key="2">
    <citation type="submission" date="2017-12" db="EMBL/GenBank/DDBJ databases">
        <title>Genome sequence of the Bar-tailed Godwit (Limosa lapponica baueri).</title>
        <authorList>
            <person name="Lima N.C.B."/>
            <person name="Parody-Merino A.M."/>
            <person name="Battley P.F."/>
            <person name="Fidler A.E."/>
            <person name="Prosdocimi F."/>
        </authorList>
    </citation>
    <scope>NUCLEOTIDE SEQUENCE [LARGE SCALE GENOMIC DNA]</scope>
</reference>
<keyword evidence="3" id="KW-1185">Reference proteome</keyword>